<protein>
    <submittedName>
        <fullName evidence="2">Beta-glucosidase</fullName>
    </submittedName>
</protein>
<dbReference type="Proteomes" id="UP000035369">
    <property type="component" value="Unassembled WGS sequence"/>
</dbReference>
<name>A0A0G9E2Z4_XANPE</name>
<dbReference type="EMBL" id="JAAGYU010000005">
    <property type="protein sequence ID" value="NEL75091.1"/>
    <property type="molecule type" value="Genomic_DNA"/>
</dbReference>
<dbReference type="Proteomes" id="UP000289372">
    <property type="component" value="Unassembled WGS sequence"/>
</dbReference>
<evidence type="ECO:0000313" key="6">
    <source>
        <dbReference type="Proteomes" id="UP000471082"/>
    </source>
</evidence>
<accession>A0A0G9E2Z4</accession>
<dbReference type="EMBL" id="PUUL01000148">
    <property type="protein sequence ID" value="RXD49228.1"/>
    <property type="molecule type" value="Genomic_DNA"/>
</dbReference>
<organism evidence="2 6">
    <name type="scientific">Xanthomonas perforans</name>
    <dbReference type="NCBI Taxonomy" id="442694"/>
    <lineage>
        <taxon>Bacteria</taxon>
        <taxon>Pseudomonadati</taxon>
        <taxon>Pseudomonadota</taxon>
        <taxon>Gammaproteobacteria</taxon>
        <taxon>Lysobacterales</taxon>
        <taxon>Lysobacteraceae</taxon>
        <taxon>Xanthomonas</taxon>
    </lineage>
</organism>
<sequence length="383" mass="43456">MHTPTLFESFFMAGFECSTHRRRDGRRLDLIAATGHDRWAAKDYAALAAHGLRTARDGLRWHLIEPRPGHYDWSSFLPMLHAADSVGTQVIWDVCHYGWPDDVDIWTPQFVDRFARFAAAAAQCIKDASDAVPFYAPLNEISFWAWNGGDHARMHPMARGRGFELKHQLVRATIAAIDAIRQVDPRARFLQVDPAIHVVPSNDRPGPRREAERLRLAQFEAWDMICGKQWPGLGGAPEYLDIIGLNYYSDNQWYLGGVPILRNSPDHRPFSTIMLEFWQRYRRPMIVSETGAEADQRAPWLDHVGSEVALALQHGVAMEGVCLYPVLDYPGWDNDRHCPTGVLGYADEHGERPLHQGLADQLRREHARFGLRAPQFALADIAP</sequence>
<dbReference type="RefSeq" id="WP_008577693.1">
    <property type="nucleotide sequence ID" value="NZ_CP018475.1"/>
</dbReference>
<dbReference type="GeneID" id="97511929"/>
<dbReference type="EMBL" id="JZUY01000043">
    <property type="protein sequence ID" value="KLC04352.1"/>
    <property type="molecule type" value="Genomic_DNA"/>
</dbReference>
<gene>
    <name evidence="3" type="ORF">DB769_21425</name>
    <name evidence="2" type="ORF">G3W61_02280</name>
    <name evidence="1" type="ORF">XP315_15105</name>
</gene>
<keyword evidence="4" id="KW-1185">Reference proteome</keyword>
<reference evidence="1 4" key="1">
    <citation type="submission" date="2015-02" db="EMBL/GenBank/DDBJ databases">
        <title>Whole genome sequencing of multiple isolates of three species of pepper and tomato-infecting xanthomonads reveals genetic diversity in field strains and pinpoints effectors responsible for host specificity.</title>
        <authorList>
            <person name="Schwartz A."/>
            <person name="Dahlbeck D."/>
            <person name="Staskawicz B."/>
            <person name="Bart R."/>
            <person name="Potnis N."/>
            <person name="Minsavage G."/>
            <person name="Timilsina S."/>
            <person name="Goss E."/>
            <person name="Jones J."/>
            <person name="Vallad G."/>
            <person name="Barak J."/>
            <person name="Miller S."/>
            <person name="Ritchie D."/>
            <person name="Martins J.Jr."/>
            <person name="Patane J.S."/>
            <person name="Setubal J.C."/>
        </authorList>
    </citation>
    <scope>NUCLEOTIDE SEQUENCE [LARGE SCALE GENOMIC DNA]</scope>
    <source>
        <strain evidence="1 4">Xp3-15</strain>
    </source>
</reference>
<evidence type="ECO:0000313" key="1">
    <source>
        <dbReference type="EMBL" id="KLC04352.1"/>
    </source>
</evidence>
<dbReference type="KEGG" id="xpe:BJD13_20445"/>
<evidence type="ECO:0000313" key="4">
    <source>
        <dbReference type="Proteomes" id="UP000035369"/>
    </source>
</evidence>
<dbReference type="InterPro" id="IPR017853">
    <property type="entry name" value="GH"/>
</dbReference>
<evidence type="ECO:0000313" key="2">
    <source>
        <dbReference type="EMBL" id="NEL75091.1"/>
    </source>
</evidence>
<dbReference type="Proteomes" id="UP000471082">
    <property type="component" value="Unassembled WGS sequence"/>
</dbReference>
<evidence type="ECO:0000313" key="3">
    <source>
        <dbReference type="EMBL" id="RXD49228.1"/>
    </source>
</evidence>
<dbReference type="Gene3D" id="3.20.20.80">
    <property type="entry name" value="Glycosidases"/>
    <property type="match status" value="1"/>
</dbReference>
<evidence type="ECO:0000313" key="5">
    <source>
        <dbReference type="Proteomes" id="UP000289372"/>
    </source>
</evidence>
<proteinExistence type="predicted"/>
<reference evidence="2 6" key="3">
    <citation type="submission" date="2019-11" db="EMBL/GenBank/DDBJ databases">
        <title>Genome-resolved metagenomics to study the prevalence of co-infection and intraspecific heterogeneity among plant pathogen metapopulations.</title>
        <authorList>
            <person name="Newberry E."/>
            <person name="Bhandari R."/>
            <person name="Kemble J."/>
            <person name="Sikora E."/>
            <person name="Potnis N."/>
        </authorList>
    </citation>
    <scope>NUCLEOTIDE SEQUENCE [LARGE SCALE GENOMIC DNA]</scope>
    <source>
        <strain evidence="2">Xp_Tom_Tuscaloosa_18b</strain>
    </source>
</reference>
<dbReference type="SUPFAM" id="SSF51445">
    <property type="entry name" value="(Trans)glycosidases"/>
    <property type="match status" value="1"/>
</dbReference>
<comment type="caution">
    <text evidence="2">The sequence shown here is derived from an EMBL/GenBank/DDBJ whole genome shotgun (WGS) entry which is preliminary data.</text>
</comment>
<reference evidence="3 5" key="2">
    <citation type="submission" date="2018-02" db="EMBL/GenBank/DDBJ databases">
        <title>Characterization of Xanthomonas diversity in transplant houses and field plants.</title>
        <authorList>
            <person name="Abrahamian P."/>
            <person name="Timilsina S."/>
            <person name="Minsavage G.V."/>
            <person name="Goss E.M."/>
            <person name="Jones J.B."/>
            <person name="Vallad G.E."/>
        </authorList>
    </citation>
    <scope>NUCLEOTIDE SEQUENCE [LARGE SCALE GENOMIC DNA]</scope>
    <source>
        <strain evidence="3 5">GEV2132</strain>
    </source>
</reference>
<dbReference type="AlphaFoldDB" id="A0A0G9E2Z4"/>